<protein>
    <submittedName>
        <fullName evidence="3">Serine proteinase stubble</fullName>
    </submittedName>
</protein>
<dbReference type="PANTHER" id="PTHR24258:SF116">
    <property type="entry name" value="FI16631P1-RELATED"/>
    <property type="match status" value="1"/>
</dbReference>
<dbReference type="AlphaFoldDB" id="A0AAV4N9H3"/>
<sequence>MRNRSGLHPVGWQHVRPTPLRGVILKKLWVLTAAHCVTSYSARHFTVRVGEYDLTKPETDHIEKDYSVEKIHLHPDLYRPKRYNNDIALLKLHKPIEYNGYSWPTCLPDNDDDFSGQEGTVIGWGFMKENVASRILSDWNDLMTSYFPPYLHRDNPYLPVYLNRDNPYFPAQYQQNNPYLAAYLHQDNPYLRAYLHQDNPYLPVYLNRDNPYFPAQYQQNNPYLAAYLHQDNPYLRAYLHQDNPYLPVYLNRDNPYFPAQYQQNNPYLAAYFASRQSISSCIFASRQPLSCCIFASRAILIFL</sequence>
<dbReference type="CDD" id="cd00190">
    <property type="entry name" value="Tryp_SPc"/>
    <property type="match status" value="1"/>
</dbReference>
<dbReference type="InterPro" id="IPR001254">
    <property type="entry name" value="Trypsin_dom"/>
</dbReference>
<dbReference type="InterPro" id="IPR043504">
    <property type="entry name" value="Peptidase_S1_PA_chymotrypsin"/>
</dbReference>
<dbReference type="FunFam" id="2.40.10.10:FF:000068">
    <property type="entry name" value="transmembrane protease serine 2"/>
    <property type="match status" value="1"/>
</dbReference>
<dbReference type="GO" id="GO:0004252">
    <property type="term" value="F:serine-type endopeptidase activity"/>
    <property type="evidence" value="ECO:0007669"/>
    <property type="project" value="InterPro"/>
</dbReference>
<gene>
    <name evidence="3" type="primary">Sb_14</name>
    <name evidence="3" type="ORF">CEXT_528691</name>
</gene>
<dbReference type="PANTHER" id="PTHR24258">
    <property type="entry name" value="SERINE PROTEASE-RELATED"/>
    <property type="match status" value="1"/>
</dbReference>
<dbReference type="PROSITE" id="PS50240">
    <property type="entry name" value="TRYPSIN_DOM"/>
    <property type="match status" value="1"/>
</dbReference>
<evidence type="ECO:0000313" key="3">
    <source>
        <dbReference type="EMBL" id="GIX80985.1"/>
    </source>
</evidence>
<accession>A0AAV4N9H3</accession>
<name>A0AAV4N9H3_CAEEX</name>
<evidence type="ECO:0000256" key="1">
    <source>
        <dbReference type="ARBA" id="ARBA00023157"/>
    </source>
</evidence>
<dbReference type="InterPro" id="IPR009003">
    <property type="entry name" value="Peptidase_S1_PA"/>
</dbReference>
<dbReference type="SMART" id="SM00020">
    <property type="entry name" value="Tryp_SPc"/>
    <property type="match status" value="1"/>
</dbReference>
<dbReference type="PROSITE" id="PS00134">
    <property type="entry name" value="TRYPSIN_HIS"/>
    <property type="match status" value="1"/>
</dbReference>
<organism evidence="3 4">
    <name type="scientific">Caerostris extrusa</name>
    <name type="common">Bark spider</name>
    <name type="synonym">Caerostris bankana</name>
    <dbReference type="NCBI Taxonomy" id="172846"/>
    <lineage>
        <taxon>Eukaryota</taxon>
        <taxon>Metazoa</taxon>
        <taxon>Ecdysozoa</taxon>
        <taxon>Arthropoda</taxon>
        <taxon>Chelicerata</taxon>
        <taxon>Arachnida</taxon>
        <taxon>Araneae</taxon>
        <taxon>Araneomorphae</taxon>
        <taxon>Entelegynae</taxon>
        <taxon>Araneoidea</taxon>
        <taxon>Araneidae</taxon>
        <taxon>Caerostris</taxon>
    </lineage>
</organism>
<evidence type="ECO:0000259" key="2">
    <source>
        <dbReference type="PROSITE" id="PS50240"/>
    </source>
</evidence>
<reference evidence="3 4" key="1">
    <citation type="submission" date="2021-06" db="EMBL/GenBank/DDBJ databases">
        <title>Caerostris extrusa draft genome.</title>
        <authorList>
            <person name="Kono N."/>
            <person name="Arakawa K."/>
        </authorList>
    </citation>
    <scope>NUCLEOTIDE SEQUENCE [LARGE SCALE GENOMIC DNA]</scope>
</reference>
<dbReference type="Pfam" id="PF00089">
    <property type="entry name" value="Trypsin"/>
    <property type="match status" value="1"/>
</dbReference>
<keyword evidence="1" id="KW-1015">Disulfide bond</keyword>
<evidence type="ECO:0000313" key="4">
    <source>
        <dbReference type="Proteomes" id="UP001054945"/>
    </source>
</evidence>
<comment type="caution">
    <text evidence="3">The sequence shown here is derived from an EMBL/GenBank/DDBJ whole genome shotgun (WGS) entry which is preliminary data.</text>
</comment>
<dbReference type="GO" id="GO:0006508">
    <property type="term" value="P:proteolysis"/>
    <property type="evidence" value="ECO:0007669"/>
    <property type="project" value="InterPro"/>
</dbReference>
<dbReference type="Proteomes" id="UP001054945">
    <property type="component" value="Unassembled WGS sequence"/>
</dbReference>
<dbReference type="InterPro" id="IPR001314">
    <property type="entry name" value="Peptidase_S1A"/>
</dbReference>
<dbReference type="Gene3D" id="2.40.10.10">
    <property type="entry name" value="Trypsin-like serine proteases"/>
    <property type="match status" value="2"/>
</dbReference>
<dbReference type="SUPFAM" id="SSF50494">
    <property type="entry name" value="Trypsin-like serine proteases"/>
    <property type="match status" value="1"/>
</dbReference>
<proteinExistence type="predicted"/>
<keyword evidence="4" id="KW-1185">Reference proteome</keyword>
<dbReference type="EMBL" id="BPLR01003080">
    <property type="protein sequence ID" value="GIX80985.1"/>
    <property type="molecule type" value="Genomic_DNA"/>
</dbReference>
<dbReference type="InterPro" id="IPR018114">
    <property type="entry name" value="TRYPSIN_HIS"/>
</dbReference>
<feature type="domain" description="Peptidase S1" evidence="2">
    <location>
        <begin position="22"/>
        <end position="233"/>
    </location>
</feature>
<dbReference type="PRINTS" id="PR00722">
    <property type="entry name" value="CHYMOTRYPSIN"/>
</dbReference>